<evidence type="ECO:0000256" key="1">
    <source>
        <dbReference type="ARBA" id="ARBA00022603"/>
    </source>
</evidence>
<dbReference type="Proteomes" id="UP000254794">
    <property type="component" value="Unassembled WGS sequence"/>
</dbReference>
<evidence type="ECO:0000256" key="2">
    <source>
        <dbReference type="ARBA" id="ARBA00022679"/>
    </source>
</evidence>
<evidence type="ECO:0000313" key="4">
    <source>
        <dbReference type="Proteomes" id="UP000254794"/>
    </source>
</evidence>
<protein>
    <submittedName>
        <fullName evidence="3">O-Methyltransferase involved in polyketide biosynthesis</fullName>
    </submittedName>
</protein>
<keyword evidence="2 3" id="KW-0808">Transferase</keyword>
<name>A0A378JNR2_9GAMM</name>
<dbReference type="Pfam" id="PF04072">
    <property type="entry name" value="LCM"/>
    <property type="match status" value="1"/>
</dbReference>
<dbReference type="PANTHER" id="PTHR43619">
    <property type="entry name" value="S-ADENOSYL-L-METHIONINE-DEPENDENT METHYLTRANSFERASE YKTD-RELATED"/>
    <property type="match status" value="1"/>
</dbReference>
<dbReference type="InterPro" id="IPR029063">
    <property type="entry name" value="SAM-dependent_MTases_sf"/>
</dbReference>
<dbReference type="OrthoDB" id="9800233at2"/>
<dbReference type="InterPro" id="IPR007213">
    <property type="entry name" value="Ppm1/Ppm2/Tcmp"/>
</dbReference>
<evidence type="ECO:0000313" key="3">
    <source>
        <dbReference type="EMBL" id="STX52318.1"/>
    </source>
</evidence>
<dbReference type="SUPFAM" id="SSF53335">
    <property type="entry name" value="S-adenosyl-L-methionine-dependent methyltransferases"/>
    <property type="match status" value="1"/>
</dbReference>
<dbReference type="RefSeq" id="WP_160116206.1">
    <property type="nucleotide sequence ID" value="NZ_CAAAHP010000005.1"/>
</dbReference>
<keyword evidence="4" id="KW-1185">Reference proteome</keyword>
<dbReference type="PIRSF" id="PIRSF028177">
    <property type="entry name" value="Polyketide_synth_Omtfrase_TcmP"/>
    <property type="match status" value="1"/>
</dbReference>
<organism evidence="3 4">
    <name type="scientific">Legionella busanensis</name>
    <dbReference type="NCBI Taxonomy" id="190655"/>
    <lineage>
        <taxon>Bacteria</taxon>
        <taxon>Pseudomonadati</taxon>
        <taxon>Pseudomonadota</taxon>
        <taxon>Gammaproteobacteria</taxon>
        <taxon>Legionellales</taxon>
        <taxon>Legionellaceae</taxon>
        <taxon>Legionella</taxon>
    </lineage>
</organism>
<dbReference type="GO" id="GO:0008168">
    <property type="term" value="F:methyltransferase activity"/>
    <property type="evidence" value="ECO:0007669"/>
    <property type="project" value="UniProtKB-KW"/>
</dbReference>
<keyword evidence="1 3" id="KW-0489">Methyltransferase</keyword>
<dbReference type="InterPro" id="IPR016874">
    <property type="entry name" value="TcmP-like"/>
</dbReference>
<proteinExistence type="predicted"/>
<dbReference type="Gene3D" id="3.40.50.150">
    <property type="entry name" value="Vaccinia Virus protein VP39"/>
    <property type="match status" value="1"/>
</dbReference>
<accession>A0A378JNR2</accession>
<dbReference type="EMBL" id="UGOD01000001">
    <property type="protein sequence ID" value="STX52318.1"/>
    <property type="molecule type" value="Genomic_DNA"/>
</dbReference>
<dbReference type="AlphaFoldDB" id="A0A378JNR2"/>
<sequence>MQNKKVDFDLTGVPQTLLLPLIARAKFSQLPNPPIYDAQAIKFIQEINYDFDKLFAHIGYSTAIWMLARAYQFDEAINAYLEKTPKATIVNLGAGLDTTLYRVDNNQLTWIDIDLPAVTKLREQLLPPPNQRVHYLAASVLDLDWINRVKEISKRVFFLAGGLFMYFQKEQVQTLLNNMALQFPESELIFDAIPNISLNHVNGILNEADMRDAKLQWGLDYGHELEYWSSNIRLISQKTYFQPIKFKSSFPFYIRLRMLFFDLFKRGGIIHVKFLK</sequence>
<gene>
    <name evidence="3" type="ORF">NCTC13316_02431</name>
</gene>
<dbReference type="GO" id="GO:0032259">
    <property type="term" value="P:methylation"/>
    <property type="evidence" value="ECO:0007669"/>
    <property type="project" value="UniProtKB-KW"/>
</dbReference>
<dbReference type="PANTHER" id="PTHR43619:SF2">
    <property type="entry name" value="S-ADENOSYL-L-METHIONINE-DEPENDENT METHYLTRANSFERASES SUPERFAMILY PROTEIN"/>
    <property type="match status" value="1"/>
</dbReference>
<reference evidence="3 4" key="1">
    <citation type="submission" date="2018-06" db="EMBL/GenBank/DDBJ databases">
        <authorList>
            <consortium name="Pathogen Informatics"/>
            <person name="Doyle S."/>
        </authorList>
    </citation>
    <scope>NUCLEOTIDE SEQUENCE [LARGE SCALE GENOMIC DNA]</scope>
    <source>
        <strain evidence="3 4">NCTC13316</strain>
    </source>
</reference>